<proteinExistence type="predicted"/>
<keyword evidence="2" id="KW-1185">Reference proteome</keyword>
<organism evidence="1 2">
    <name type="scientific">Actinomadura physcomitrii</name>
    <dbReference type="NCBI Taxonomy" id="2650748"/>
    <lineage>
        <taxon>Bacteria</taxon>
        <taxon>Bacillati</taxon>
        <taxon>Actinomycetota</taxon>
        <taxon>Actinomycetes</taxon>
        <taxon>Streptosporangiales</taxon>
        <taxon>Thermomonosporaceae</taxon>
        <taxon>Actinomadura</taxon>
    </lineage>
</organism>
<evidence type="ECO:0000313" key="2">
    <source>
        <dbReference type="Proteomes" id="UP000462055"/>
    </source>
</evidence>
<accession>A0A6I4MLF3</accession>
<name>A0A6I4MLF3_9ACTN</name>
<dbReference type="AlphaFoldDB" id="A0A6I4MLF3"/>
<sequence>MYTATVIAVTTVLDEMKTYRRECRHGHLTEAGAARCALHLEDELRELAGEQADRLTITHTVTSADDR</sequence>
<gene>
    <name evidence="1" type="ORF">F8568_043265</name>
</gene>
<evidence type="ECO:0000313" key="1">
    <source>
        <dbReference type="EMBL" id="MWA07048.1"/>
    </source>
</evidence>
<protein>
    <submittedName>
        <fullName evidence="1">Uncharacterized protein</fullName>
    </submittedName>
</protein>
<comment type="caution">
    <text evidence="1">The sequence shown here is derived from an EMBL/GenBank/DDBJ whole genome shotgun (WGS) entry which is preliminary data.</text>
</comment>
<dbReference type="Proteomes" id="UP000462055">
    <property type="component" value="Unassembled WGS sequence"/>
</dbReference>
<dbReference type="RefSeq" id="WP_160573977.1">
    <property type="nucleotide sequence ID" value="NZ_WBMS02000062.1"/>
</dbReference>
<dbReference type="EMBL" id="WBMS02000062">
    <property type="protein sequence ID" value="MWA07048.1"/>
    <property type="molecule type" value="Genomic_DNA"/>
</dbReference>
<reference evidence="1" key="1">
    <citation type="submission" date="2019-12" db="EMBL/GenBank/DDBJ databases">
        <title>Actinomadura physcomitrii sp. nov., a novel actinomycete isolated from moss [Physcomitrium sphaericum (Ludw) Fuernr].</title>
        <authorList>
            <person name="Zhuang X."/>
        </authorList>
    </citation>
    <scope>NUCLEOTIDE SEQUENCE [LARGE SCALE GENOMIC DNA]</scope>
    <source>
        <strain evidence="1">LD22</strain>
    </source>
</reference>